<evidence type="ECO:0000313" key="2">
    <source>
        <dbReference type="EMBL" id="CAF1461931.1"/>
    </source>
</evidence>
<comment type="caution">
    <text evidence="2">The sequence shown here is derived from an EMBL/GenBank/DDBJ whole genome shotgun (WGS) entry which is preliminary data.</text>
</comment>
<reference evidence="2" key="1">
    <citation type="submission" date="2021-02" db="EMBL/GenBank/DDBJ databases">
        <authorList>
            <person name="Nowell W R."/>
        </authorList>
    </citation>
    <scope>NUCLEOTIDE SEQUENCE</scope>
</reference>
<organism evidence="2 3">
    <name type="scientific">Adineta steineri</name>
    <dbReference type="NCBI Taxonomy" id="433720"/>
    <lineage>
        <taxon>Eukaryota</taxon>
        <taxon>Metazoa</taxon>
        <taxon>Spiralia</taxon>
        <taxon>Gnathifera</taxon>
        <taxon>Rotifera</taxon>
        <taxon>Eurotatoria</taxon>
        <taxon>Bdelloidea</taxon>
        <taxon>Adinetida</taxon>
        <taxon>Adinetidae</taxon>
        <taxon>Adineta</taxon>
    </lineage>
</organism>
<gene>
    <name evidence="2" type="ORF">VCS650_LOCUS40096</name>
</gene>
<evidence type="ECO:0000313" key="3">
    <source>
        <dbReference type="Proteomes" id="UP000663891"/>
    </source>
</evidence>
<feature type="chain" id="PRO_5032878634" description="Secreted protein" evidence="1">
    <location>
        <begin position="24"/>
        <end position="109"/>
    </location>
</feature>
<sequence length="109" mass="12108">KSQSLICNVLQMLLASLFVKFEGTCPYGYQKQDGSEIFKCYDPCNPPGKAILCGSNKRCLADKISNGIFIGRCGLSESKRNTSICKEEKVVGLCETAFPRFYYNSITKT</sequence>
<protein>
    <recommendedName>
        <fullName evidence="4">Secreted protein</fullName>
    </recommendedName>
</protein>
<dbReference type="EMBL" id="CAJNON010001430">
    <property type="protein sequence ID" value="CAF1461931.1"/>
    <property type="molecule type" value="Genomic_DNA"/>
</dbReference>
<accession>A0A815QDT7</accession>
<evidence type="ECO:0000256" key="1">
    <source>
        <dbReference type="SAM" id="SignalP"/>
    </source>
</evidence>
<keyword evidence="1" id="KW-0732">Signal</keyword>
<feature type="non-terminal residue" evidence="2">
    <location>
        <position position="1"/>
    </location>
</feature>
<proteinExistence type="predicted"/>
<evidence type="ECO:0008006" key="4">
    <source>
        <dbReference type="Google" id="ProtNLM"/>
    </source>
</evidence>
<feature type="signal peptide" evidence="1">
    <location>
        <begin position="1"/>
        <end position="23"/>
    </location>
</feature>
<name>A0A815QDT7_9BILA</name>
<dbReference type="Proteomes" id="UP000663891">
    <property type="component" value="Unassembled WGS sequence"/>
</dbReference>
<dbReference type="AlphaFoldDB" id="A0A815QDT7"/>
<dbReference type="OrthoDB" id="4473401at2759"/>